<organism evidence="3 4">
    <name type="scientific">Kingella bonacorsii</name>
    <dbReference type="NCBI Taxonomy" id="2796361"/>
    <lineage>
        <taxon>Bacteria</taxon>
        <taxon>Pseudomonadati</taxon>
        <taxon>Pseudomonadota</taxon>
        <taxon>Betaproteobacteria</taxon>
        <taxon>Neisseriales</taxon>
        <taxon>Neisseriaceae</taxon>
        <taxon>Kingella</taxon>
    </lineage>
</organism>
<evidence type="ECO:0000313" key="4">
    <source>
        <dbReference type="Proteomes" id="UP000614058"/>
    </source>
</evidence>
<feature type="transmembrane region" description="Helical" evidence="2">
    <location>
        <begin position="159"/>
        <end position="181"/>
    </location>
</feature>
<keyword evidence="4" id="KW-1185">Reference proteome</keyword>
<gene>
    <name evidence="3" type="ORF">JDW22_09145</name>
</gene>
<accession>A0ABS1BV25</accession>
<evidence type="ECO:0000256" key="2">
    <source>
        <dbReference type="SAM" id="Phobius"/>
    </source>
</evidence>
<feature type="transmembrane region" description="Helical" evidence="2">
    <location>
        <begin position="230"/>
        <end position="248"/>
    </location>
</feature>
<evidence type="ECO:0000313" key="3">
    <source>
        <dbReference type="EMBL" id="MBK0396730.1"/>
    </source>
</evidence>
<dbReference type="RefSeq" id="WP_200522803.1">
    <property type="nucleotide sequence ID" value="NZ_JAEHNZ010000003.1"/>
</dbReference>
<feature type="compositionally biased region" description="Low complexity" evidence="1">
    <location>
        <begin position="107"/>
        <end position="120"/>
    </location>
</feature>
<evidence type="ECO:0000256" key="1">
    <source>
        <dbReference type="SAM" id="MobiDB-lite"/>
    </source>
</evidence>
<feature type="transmembrane region" description="Helical" evidence="2">
    <location>
        <begin position="130"/>
        <end position="147"/>
    </location>
</feature>
<sequence length="254" mass="28512">MNNYYKFLCLPPTAGLTEIQNQLKLAAQSGKVPIEILHEIRDTLYNSEKRRAYDAALRQADPAFFQPKPKAPAQAANRQPAQSQAQPPQRSTQQRPAQNPSPRRPQKQAQSARRASAPSNRAPLLSTRNIVLALCALAILTWLLPWANTPLKSYLGASLSFRLLAWVNTIIFAATAAKVWLDDKQEKPTAYTELMLAALFALLIHAQYYLRLKPYFERLGTPHEVLSYGIGLYAQIIVTLLMLGYVLFAKKLDQ</sequence>
<keyword evidence="2" id="KW-0812">Transmembrane</keyword>
<comment type="caution">
    <text evidence="3">The sequence shown here is derived from an EMBL/GenBank/DDBJ whole genome shotgun (WGS) entry which is preliminary data.</text>
</comment>
<reference evidence="3 4" key="1">
    <citation type="journal article" date="2021" name="Pathogens">
        <title>Isolation and Characterization of Kingella bonacorsii sp. nov., A Novel Kingella Species Detected in a Stable Periodontitis Subject.</title>
        <authorList>
            <person name="Antezack A."/>
            <person name="Boxberger M."/>
            <person name="Rolland C."/>
            <person name="Monnet-Corti V."/>
            <person name="La Scola B."/>
        </authorList>
    </citation>
    <scope>NUCLEOTIDE SEQUENCE [LARGE SCALE GENOMIC DNA]</scope>
    <source>
        <strain evidence="3 4">Marseille-Q4569</strain>
    </source>
</reference>
<dbReference type="Proteomes" id="UP000614058">
    <property type="component" value="Unassembled WGS sequence"/>
</dbReference>
<name>A0ABS1BV25_9NEIS</name>
<evidence type="ECO:0008006" key="5">
    <source>
        <dbReference type="Google" id="ProtNLM"/>
    </source>
</evidence>
<dbReference type="EMBL" id="JAEHNZ010000003">
    <property type="protein sequence ID" value="MBK0396730.1"/>
    <property type="molecule type" value="Genomic_DNA"/>
</dbReference>
<feature type="region of interest" description="Disordered" evidence="1">
    <location>
        <begin position="65"/>
        <end position="120"/>
    </location>
</feature>
<proteinExistence type="predicted"/>
<protein>
    <recommendedName>
        <fullName evidence="5">J domain-containing protein</fullName>
    </recommendedName>
</protein>
<feature type="transmembrane region" description="Helical" evidence="2">
    <location>
        <begin position="193"/>
        <end position="210"/>
    </location>
</feature>
<feature type="compositionally biased region" description="Low complexity" evidence="1">
    <location>
        <begin position="65"/>
        <end position="98"/>
    </location>
</feature>
<keyword evidence="2" id="KW-1133">Transmembrane helix</keyword>
<keyword evidence="2" id="KW-0472">Membrane</keyword>